<sequence length="90" mass="9683">MKQQQPAGGIFSTPQAAHLLKDKAAVERLTQSPDTKALMEMLNRNGGLKAAAEAAMKGDASQLQGLLSQLMRDPEGARVVERINRSVPKD</sequence>
<reference evidence="1" key="2">
    <citation type="submission" date="2021-04" db="EMBL/GenBank/DDBJ databases">
        <authorList>
            <person name="Gilroy R."/>
        </authorList>
    </citation>
    <scope>NUCLEOTIDE SEQUENCE</scope>
    <source>
        <strain evidence="1">CHK186-1790</strain>
    </source>
</reference>
<dbReference type="Proteomes" id="UP000823882">
    <property type="component" value="Unassembled WGS sequence"/>
</dbReference>
<dbReference type="EMBL" id="DWWJ01000100">
    <property type="protein sequence ID" value="HJC41009.1"/>
    <property type="molecule type" value="Genomic_DNA"/>
</dbReference>
<dbReference type="AlphaFoldDB" id="A0A9D2T0E1"/>
<comment type="caution">
    <text evidence="1">The sequence shown here is derived from an EMBL/GenBank/DDBJ whole genome shotgun (WGS) entry which is preliminary data.</text>
</comment>
<name>A0A9D2T0E1_9FIRM</name>
<evidence type="ECO:0000313" key="2">
    <source>
        <dbReference type="Proteomes" id="UP000823882"/>
    </source>
</evidence>
<evidence type="ECO:0000313" key="1">
    <source>
        <dbReference type="EMBL" id="HJC41009.1"/>
    </source>
</evidence>
<proteinExistence type="predicted"/>
<organism evidence="1 2">
    <name type="scientific">Candidatus Intestinimonas pullistercoris</name>
    <dbReference type="NCBI Taxonomy" id="2838623"/>
    <lineage>
        <taxon>Bacteria</taxon>
        <taxon>Bacillati</taxon>
        <taxon>Bacillota</taxon>
        <taxon>Clostridia</taxon>
        <taxon>Eubacteriales</taxon>
        <taxon>Intestinimonas</taxon>
    </lineage>
</organism>
<accession>A0A9D2T0E1</accession>
<reference evidence="1" key="1">
    <citation type="journal article" date="2021" name="PeerJ">
        <title>Extensive microbial diversity within the chicken gut microbiome revealed by metagenomics and culture.</title>
        <authorList>
            <person name="Gilroy R."/>
            <person name="Ravi A."/>
            <person name="Getino M."/>
            <person name="Pursley I."/>
            <person name="Horton D.L."/>
            <person name="Alikhan N.F."/>
            <person name="Baker D."/>
            <person name="Gharbi K."/>
            <person name="Hall N."/>
            <person name="Watson M."/>
            <person name="Adriaenssens E.M."/>
            <person name="Foster-Nyarko E."/>
            <person name="Jarju S."/>
            <person name="Secka A."/>
            <person name="Antonio M."/>
            <person name="Oren A."/>
            <person name="Chaudhuri R.R."/>
            <person name="La Ragione R."/>
            <person name="Hildebrand F."/>
            <person name="Pallen M.J."/>
        </authorList>
    </citation>
    <scope>NUCLEOTIDE SEQUENCE</scope>
    <source>
        <strain evidence="1">CHK186-1790</strain>
    </source>
</reference>
<protein>
    <submittedName>
        <fullName evidence="1">Uncharacterized protein</fullName>
    </submittedName>
</protein>
<gene>
    <name evidence="1" type="ORF">H9701_05590</name>
</gene>